<evidence type="ECO:0000313" key="3">
    <source>
        <dbReference type="Proteomes" id="UP000293912"/>
    </source>
</evidence>
<evidence type="ECO:0000256" key="1">
    <source>
        <dbReference type="SAM" id="MobiDB-lite"/>
    </source>
</evidence>
<evidence type="ECO:0008006" key="4">
    <source>
        <dbReference type="Google" id="ProtNLM"/>
    </source>
</evidence>
<dbReference type="RefSeq" id="WP_079367032.1">
    <property type="nucleotide sequence ID" value="NZ_CP037867.1"/>
</dbReference>
<feature type="compositionally biased region" description="Basic and acidic residues" evidence="1">
    <location>
        <begin position="73"/>
        <end position="86"/>
    </location>
</feature>
<gene>
    <name evidence="2" type="ORF">HPF_06730</name>
</gene>
<evidence type="ECO:0000313" key="2">
    <source>
        <dbReference type="EMBL" id="QBM27370.1"/>
    </source>
</evidence>
<accession>A0A4P6WVA6</accession>
<keyword evidence="3" id="KW-1185">Reference proteome</keyword>
<dbReference type="Pfam" id="PF11748">
    <property type="entry name" value="DUF3306"/>
    <property type="match status" value="1"/>
</dbReference>
<proteinExistence type="predicted"/>
<sequence length="217" mass="22691">MSAAGDDGFFSRWSRRKAQARAGEPLPEAAAPVALPAQSAAAAPAAASPVPPENVAAAPAPEAAETPPPPTLEDTRHLTPASDFRRFVARDVPPEVRNAAVKKLFADPHFNVMDGLDIYIDDYSKPSPLLAADMARMVSAQFLKLVDDPEDNDTKKPVNLASEAIATDARAEPPPATEDTRAPDAAAPEETPHDDHADLQLQPDHAPGPQGPGPGAG</sequence>
<dbReference type="InterPro" id="IPR021735">
    <property type="entry name" value="DUF3306"/>
</dbReference>
<reference evidence="2 3" key="1">
    <citation type="submission" date="2019-03" db="EMBL/GenBank/DDBJ databases">
        <authorList>
            <person name="Sebastian G."/>
            <person name="Baumann P."/>
            <person name="Ruckert C."/>
            <person name="Kalinowski J."/>
            <person name="Nebel B."/>
            <person name="Takors R."/>
            <person name="Blombach B."/>
        </authorList>
    </citation>
    <scope>NUCLEOTIDE SEQUENCE [LARGE SCALE GENOMIC DNA]</scope>
    <source>
        <strain evidence="2 3">DSM 1084</strain>
    </source>
</reference>
<feature type="compositionally biased region" description="Low complexity" evidence="1">
    <location>
        <begin position="20"/>
        <end position="65"/>
    </location>
</feature>
<dbReference type="KEGG" id="hpse:HPF_06730"/>
<dbReference type="Proteomes" id="UP000293912">
    <property type="component" value="Chromosome"/>
</dbReference>
<protein>
    <recommendedName>
        <fullName evidence="4">DUF3306 domain-containing protein</fullName>
    </recommendedName>
</protein>
<dbReference type="EMBL" id="CP037867">
    <property type="protein sequence ID" value="QBM27370.1"/>
    <property type="molecule type" value="Genomic_DNA"/>
</dbReference>
<dbReference type="AlphaFoldDB" id="A0A4P6WVA6"/>
<organism evidence="2 3">
    <name type="scientific">Hydrogenophaga pseudoflava</name>
    <name type="common">Pseudomonas carboxydoflava</name>
    <dbReference type="NCBI Taxonomy" id="47421"/>
    <lineage>
        <taxon>Bacteria</taxon>
        <taxon>Pseudomonadati</taxon>
        <taxon>Pseudomonadota</taxon>
        <taxon>Betaproteobacteria</taxon>
        <taxon>Burkholderiales</taxon>
        <taxon>Comamonadaceae</taxon>
        <taxon>Hydrogenophaga</taxon>
    </lineage>
</organism>
<feature type="region of interest" description="Disordered" evidence="1">
    <location>
        <begin position="1"/>
        <end position="86"/>
    </location>
</feature>
<name>A0A4P6WVA6_HYDPS</name>
<feature type="region of interest" description="Disordered" evidence="1">
    <location>
        <begin position="147"/>
        <end position="217"/>
    </location>
</feature>